<name>A0A7J6F4E4_CANSA</name>
<proteinExistence type="predicted"/>
<sequence length="75" mass="8643">MKSIPPNLDIDSQMAILVSLITNFASRTTKNIHKSNFNGRTIVIKILSRSAWPNQVKQKALFYAKQKFEFDLIVY</sequence>
<protein>
    <submittedName>
        <fullName evidence="1">Uncharacterized protein</fullName>
    </submittedName>
</protein>
<gene>
    <name evidence="1" type="ORF">F8388_007404</name>
</gene>
<organism evidence="1 2">
    <name type="scientific">Cannabis sativa</name>
    <name type="common">Hemp</name>
    <name type="synonym">Marijuana</name>
    <dbReference type="NCBI Taxonomy" id="3483"/>
    <lineage>
        <taxon>Eukaryota</taxon>
        <taxon>Viridiplantae</taxon>
        <taxon>Streptophyta</taxon>
        <taxon>Embryophyta</taxon>
        <taxon>Tracheophyta</taxon>
        <taxon>Spermatophyta</taxon>
        <taxon>Magnoliopsida</taxon>
        <taxon>eudicotyledons</taxon>
        <taxon>Gunneridae</taxon>
        <taxon>Pentapetalae</taxon>
        <taxon>rosids</taxon>
        <taxon>fabids</taxon>
        <taxon>Rosales</taxon>
        <taxon>Cannabaceae</taxon>
        <taxon>Cannabis</taxon>
    </lineage>
</organism>
<dbReference type="AlphaFoldDB" id="A0A7J6F4E4"/>
<reference evidence="1 2" key="1">
    <citation type="journal article" date="2020" name="bioRxiv">
        <title>Sequence and annotation of 42 cannabis genomes reveals extensive copy number variation in cannabinoid synthesis and pathogen resistance genes.</title>
        <authorList>
            <person name="Mckernan K.J."/>
            <person name="Helbert Y."/>
            <person name="Kane L.T."/>
            <person name="Ebling H."/>
            <person name="Zhang L."/>
            <person name="Liu B."/>
            <person name="Eaton Z."/>
            <person name="Mclaughlin S."/>
            <person name="Kingan S."/>
            <person name="Baybayan P."/>
            <person name="Concepcion G."/>
            <person name="Jordan M."/>
            <person name="Riva A."/>
            <person name="Barbazuk W."/>
            <person name="Harkins T."/>
        </authorList>
    </citation>
    <scope>NUCLEOTIDE SEQUENCE [LARGE SCALE GENOMIC DNA]</scope>
    <source>
        <strain evidence="2">cv. Jamaican Lion 4</strain>
        <tissue evidence="1">Leaf</tissue>
    </source>
</reference>
<dbReference type="Proteomes" id="UP000525078">
    <property type="component" value="Unassembled WGS sequence"/>
</dbReference>
<comment type="caution">
    <text evidence="1">The sequence shown here is derived from an EMBL/GenBank/DDBJ whole genome shotgun (WGS) entry which is preliminary data.</text>
</comment>
<dbReference type="EMBL" id="JAATIP010000158">
    <property type="protein sequence ID" value="KAF4365571.1"/>
    <property type="molecule type" value="Genomic_DNA"/>
</dbReference>
<accession>A0A7J6F4E4</accession>
<evidence type="ECO:0000313" key="1">
    <source>
        <dbReference type="EMBL" id="KAF4365571.1"/>
    </source>
</evidence>
<evidence type="ECO:0000313" key="2">
    <source>
        <dbReference type="Proteomes" id="UP000525078"/>
    </source>
</evidence>